<dbReference type="AlphaFoldDB" id="A0A1C2HVY1"/>
<dbReference type="EMBL" id="LWRY01000293">
    <property type="protein sequence ID" value="OCX67881.1"/>
    <property type="molecule type" value="Genomic_DNA"/>
</dbReference>
<sequence length="425" mass="49121">MHIPESVTLYKGRWQNLDKVLADFEHNPGDFHSQFGVGLAERIHRVEPTKSLEGTGRSFFILKPTGYKFGEFGSCELAETLNQAYKRKGFGDKPSAGFDAFGEYYEQSSPDLICSELSIFYKGLASILAQYEDDQALAFQRRSKVSREPFENKYIERSHARNPFTRELFARKCCKYCFRLIPERSGETKSTIGKVCVLHDTQKSPRLYLMARKRQIAQEKKLAMRIQNKSVELANNAEDPELVPLRLRLLMENTLRAMNTTQIHGKNLFDTTKTLFSSQENQPVDTNLLKSLLDEVQRSFPPITRPDEFVTRIQLLIDKSDHSPMNLIRHFGWFFFDECIPFHPTIVATYMCLFQEESWFAQHYDPDYYHSNKRRGRPKKVDKAEMVLAAQSLLANNGMTRAQAIKKLADDFGCSPTRVRQILKK</sequence>
<comment type="caution">
    <text evidence="1">The sequence shown here is derived from an EMBL/GenBank/DDBJ whole genome shotgun (WGS) entry which is preliminary data.</text>
</comment>
<evidence type="ECO:0000313" key="2">
    <source>
        <dbReference type="Proteomes" id="UP000095008"/>
    </source>
</evidence>
<dbReference type="Proteomes" id="UP000095008">
    <property type="component" value="Unassembled WGS sequence"/>
</dbReference>
<reference evidence="1" key="1">
    <citation type="journal article" date="2016" name="Int. J. Mol. Sci.">
        <title>Comparative genomics of the extreme acidophile Acidithiobacillus thiooxidans reveals intraspecific divergence and niche adaptation.</title>
        <authorList>
            <person name="Zhang X."/>
            <person name="Feng X."/>
            <person name="Tao J."/>
            <person name="Ma L."/>
            <person name="Xiao Y."/>
            <person name="Liang Y."/>
            <person name="Liu X."/>
            <person name="Yin H."/>
        </authorList>
    </citation>
    <scope>NUCLEOTIDE SEQUENCE [LARGE SCALE GENOMIC DNA]</scope>
    <source>
        <strain evidence="1">DXS-W</strain>
    </source>
</reference>
<evidence type="ECO:0000313" key="1">
    <source>
        <dbReference type="EMBL" id="OCX67881.1"/>
    </source>
</evidence>
<protein>
    <submittedName>
        <fullName evidence="1">Uncharacterized protein</fullName>
    </submittedName>
</protein>
<name>A0A1C2HVY1_ACITH</name>
<organism evidence="1 2">
    <name type="scientific">Acidithiobacillus thiooxidans</name>
    <name type="common">Thiobacillus thiooxidans</name>
    <dbReference type="NCBI Taxonomy" id="930"/>
    <lineage>
        <taxon>Bacteria</taxon>
        <taxon>Pseudomonadati</taxon>
        <taxon>Pseudomonadota</taxon>
        <taxon>Acidithiobacillia</taxon>
        <taxon>Acidithiobacillales</taxon>
        <taxon>Acidithiobacillaceae</taxon>
        <taxon>Acidithiobacillus</taxon>
    </lineage>
</organism>
<keyword evidence="2" id="KW-1185">Reference proteome</keyword>
<gene>
    <name evidence="1" type="ORF">A6M23_19740</name>
</gene>
<proteinExistence type="predicted"/>
<accession>A0A1C2HVY1</accession>